<dbReference type="AlphaFoldDB" id="A0A2A9F8S5"/>
<evidence type="ECO:0000313" key="2">
    <source>
        <dbReference type="Proteomes" id="UP000243542"/>
    </source>
</evidence>
<comment type="caution">
    <text evidence="1">The sequence shown here is derived from an EMBL/GenBank/DDBJ whole genome shotgun (WGS) entry which is preliminary data.</text>
</comment>
<name>A0A2A9F8S5_9PSEU</name>
<reference evidence="1 2" key="1">
    <citation type="submission" date="2017-10" db="EMBL/GenBank/DDBJ databases">
        <title>Sequencing the genomes of 1000 actinobacteria strains.</title>
        <authorList>
            <person name="Klenk H.-P."/>
        </authorList>
    </citation>
    <scope>NUCLEOTIDE SEQUENCE [LARGE SCALE GENOMIC DNA]</scope>
    <source>
        <strain evidence="1 2">DSM 46092</strain>
    </source>
</reference>
<keyword evidence="2" id="KW-1185">Reference proteome</keyword>
<protein>
    <submittedName>
        <fullName evidence="1">Uncharacterized protein</fullName>
    </submittedName>
</protein>
<dbReference type="Proteomes" id="UP000243542">
    <property type="component" value="Unassembled WGS sequence"/>
</dbReference>
<organism evidence="1 2">
    <name type="scientific">Amycolatopsis sulphurea</name>
    <dbReference type="NCBI Taxonomy" id="76022"/>
    <lineage>
        <taxon>Bacteria</taxon>
        <taxon>Bacillati</taxon>
        <taxon>Actinomycetota</taxon>
        <taxon>Actinomycetes</taxon>
        <taxon>Pseudonocardiales</taxon>
        <taxon>Pseudonocardiaceae</taxon>
        <taxon>Amycolatopsis</taxon>
    </lineage>
</organism>
<dbReference type="EMBL" id="PDJK01000002">
    <property type="protein sequence ID" value="PFG46910.1"/>
    <property type="molecule type" value="Genomic_DNA"/>
</dbReference>
<dbReference type="RefSeq" id="WP_098510902.1">
    <property type="nucleotide sequence ID" value="NZ_JBIAKZ010000032.1"/>
</dbReference>
<sequence>MTGYEADPARLREVAGRLTDRHTEFETGRGALQFSVRPDRAGEVLLAKSLERFQQASVRSRELVATDLAKLAERVRLAVEHYTAYEAEAEAAINEMGRATEGSDADPNGIRKALG</sequence>
<gene>
    <name evidence="1" type="ORF">ATK36_1916</name>
</gene>
<proteinExistence type="predicted"/>
<accession>A0A2A9F8S5</accession>
<evidence type="ECO:0000313" key="1">
    <source>
        <dbReference type="EMBL" id="PFG46910.1"/>
    </source>
</evidence>